<accession>A0AA51RVU1</accession>
<dbReference type="AlphaFoldDB" id="A0AA51RVU1"/>
<dbReference type="Pfam" id="PF11042">
    <property type="entry name" value="DUF2750"/>
    <property type="match status" value="1"/>
</dbReference>
<keyword evidence="2" id="KW-1185">Reference proteome</keyword>
<dbReference type="EMBL" id="CP133548">
    <property type="protein sequence ID" value="WMS88500.1"/>
    <property type="molecule type" value="Genomic_DNA"/>
</dbReference>
<gene>
    <name evidence="1" type="ORF">Q9312_06180</name>
</gene>
<organism evidence="1 2">
    <name type="scientific">Pleionea litopenaei</name>
    <dbReference type="NCBI Taxonomy" id="3070815"/>
    <lineage>
        <taxon>Bacteria</taxon>
        <taxon>Pseudomonadati</taxon>
        <taxon>Pseudomonadota</taxon>
        <taxon>Gammaproteobacteria</taxon>
        <taxon>Oceanospirillales</taxon>
        <taxon>Pleioneaceae</taxon>
        <taxon>Pleionea</taxon>
    </lineage>
</organism>
<dbReference type="InterPro" id="IPR021284">
    <property type="entry name" value="DUF2750"/>
</dbReference>
<sequence>MNKLSDDTELNYAQFLSEAVDTGIIWSLTTTDDDESEFVMVDSETDPQRGVMLFFSNIAFAEALCVEEWSECSPRAIDLDEFIDKWLPGMQGDGYLVGVNWNDALDGFEQEPLELSLELLETD</sequence>
<proteinExistence type="predicted"/>
<dbReference type="Proteomes" id="UP001239782">
    <property type="component" value="Chromosome"/>
</dbReference>
<evidence type="ECO:0000313" key="1">
    <source>
        <dbReference type="EMBL" id="WMS88500.1"/>
    </source>
</evidence>
<name>A0AA51RVU1_9GAMM</name>
<evidence type="ECO:0000313" key="2">
    <source>
        <dbReference type="Proteomes" id="UP001239782"/>
    </source>
</evidence>
<protein>
    <submittedName>
        <fullName evidence="1">DUF2750 domain-containing protein</fullName>
    </submittedName>
</protein>
<dbReference type="RefSeq" id="WP_309203714.1">
    <property type="nucleotide sequence ID" value="NZ_CP133548.1"/>
</dbReference>
<reference evidence="1 2" key="1">
    <citation type="submission" date="2023-08" db="EMBL/GenBank/DDBJ databases">
        <title>Pleionea litopenaei sp. nov., isolated from stomach of juvenile Litopenaeus vannamei.</title>
        <authorList>
            <person name="Rho A.M."/>
            <person name="Hwang C.Y."/>
        </authorList>
    </citation>
    <scope>NUCLEOTIDE SEQUENCE [LARGE SCALE GENOMIC DNA]</scope>
    <source>
        <strain evidence="1 2">HL-JVS1</strain>
    </source>
</reference>
<dbReference type="KEGG" id="plei:Q9312_06180"/>